<dbReference type="OrthoDB" id="10478483at2759"/>
<name>A0A4Z2IEK8_9TELE</name>
<evidence type="ECO:0000313" key="2">
    <source>
        <dbReference type="EMBL" id="TNN76549.1"/>
    </source>
</evidence>
<dbReference type="Proteomes" id="UP000314294">
    <property type="component" value="Unassembled WGS sequence"/>
</dbReference>
<protein>
    <submittedName>
        <fullName evidence="2">Uncharacterized protein</fullName>
    </submittedName>
</protein>
<accession>A0A4Z2IEK8</accession>
<evidence type="ECO:0000256" key="1">
    <source>
        <dbReference type="SAM" id="MobiDB-lite"/>
    </source>
</evidence>
<dbReference type="AlphaFoldDB" id="A0A4Z2IEK8"/>
<gene>
    <name evidence="2" type="ORF">EYF80_013199</name>
</gene>
<dbReference type="EMBL" id="SRLO01000092">
    <property type="protein sequence ID" value="TNN76549.1"/>
    <property type="molecule type" value="Genomic_DNA"/>
</dbReference>
<proteinExistence type="predicted"/>
<reference evidence="2 3" key="1">
    <citation type="submission" date="2019-03" db="EMBL/GenBank/DDBJ databases">
        <title>First draft genome of Liparis tanakae, snailfish: a comprehensive survey of snailfish specific genes.</title>
        <authorList>
            <person name="Kim W."/>
            <person name="Song I."/>
            <person name="Jeong J.-H."/>
            <person name="Kim D."/>
            <person name="Kim S."/>
            <person name="Ryu S."/>
            <person name="Song J.Y."/>
            <person name="Lee S.K."/>
        </authorList>
    </citation>
    <scope>NUCLEOTIDE SEQUENCE [LARGE SCALE GENOMIC DNA]</scope>
    <source>
        <tissue evidence="2">Muscle</tissue>
    </source>
</reference>
<evidence type="ECO:0000313" key="3">
    <source>
        <dbReference type="Proteomes" id="UP000314294"/>
    </source>
</evidence>
<keyword evidence="3" id="KW-1185">Reference proteome</keyword>
<comment type="caution">
    <text evidence="2">The sequence shown here is derived from an EMBL/GenBank/DDBJ whole genome shotgun (WGS) entry which is preliminary data.</text>
</comment>
<organism evidence="2 3">
    <name type="scientific">Liparis tanakae</name>
    <name type="common">Tanaka's snailfish</name>
    <dbReference type="NCBI Taxonomy" id="230148"/>
    <lineage>
        <taxon>Eukaryota</taxon>
        <taxon>Metazoa</taxon>
        <taxon>Chordata</taxon>
        <taxon>Craniata</taxon>
        <taxon>Vertebrata</taxon>
        <taxon>Euteleostomi</taxon>
        <taxon>Actinopterygii</taxon>
        <taxon>Neopterygii</taxon>
        <taxon>Teleostei</taxon>
        <taxon>Neoteleostei</taxon>
        <taxon>Acanthomorphata</taxon>
        <taxon>Eupercaria</taxon>
        <taxon>Perciformes</taxon>
        <taxon>Cottioidei</taxon>
        <taxon>Cottales</taxon>
        <taxon>Liparidae</taxon>
        <taxon>Liparis</taxon>
    </lineage>
</organism>
<sequence>MVMGIAMLRMCVPASVQMRNSSGFHFFCLALTLRMLQVLARMDRPEQTSQASVLALMTSSFMVVTSSTMLEWSRAEPRGPQGTVSKSRYTRGEGGGGDGQEGMQDVGQGRHPIWVGVHSPWERHSRERTWWRSVTD</sequence>
<feature type="region of interest" description="Disordered" evidence="1">
    <location>
        <begin position="72"/>
        <end position="110"/>
    </location>
</feature>